<dbReference type="EMBL" id="BGPR01002580">
    <property type="protein sequence ID" value="GBM75836.1"/>
    <property type="molecule type" value="Genomic_DNA"/>
</dbReference>
<proteinExistence type="predicted"/>
<dbReference type="AlphaFoldDB" id="A0A4Y2IFQ3"/>
<dbReference type="Proteomes" id="UP000499080">
    <property type="component" value="Unassembled WGS sequence"/>
</dbReference>
<name>A0A4Y2IFQ3_ARAVE</name>
<organism evidence="1 2">
    <name type="scientific">Araneus ventricosus</name>
    <name type="common">Orbweaver spider</name>
    <name type="synonym">Epeira ventricosa</name>
    <dbReference type="NCBI Taxonomy" id="182803"/>
    <lineage>
        <taxon>Eukaryota</taxon>
        <taxon>Metazoa</taxon>
        <taxon>Ecdysozoa</taxon>
        <taxon>Arthropoda</taxon>
        <taxon>Chelicerata</taxon>
        <taxon>Arachnida</taxon>
        <taxon>Araneae</taxon>
        <taxon>Araneomorphae</taxon>
        <taxon>Entelegynae</taxon>
        <taxon>Araneoidea</taxon>
        <taxon>Araneidae</taxon>
        <taxon>Araneus</taxon>
    </lineage>
</organism>
<evidence type="ECO:0000313" key="1">
    <source>
        <dbReference type="EMBL" id="GBM75836.1"/>
    </source>
</evidence>
<reference evidence="1 2" key="1">
    <citation type="journal article" date="2019" name="Sci. Rep.">
        <title>Orb-weaving spider Araneus ventricosus genome elucidates the spidroin gene catalogue.</title>
        <authorList>
            <person name="Kono N."/>
            <person name="Nakamura H."/>
            <person name="Ohtoshi R."/>
            <person name="Moran D.A.P."/>
            <person name="Shinohara A."/>
            <person name="Yoshida Y."/>
            <person name="Fujiwara M."/>
            <person name="Mori M."/>
            <person name="Tomita M."/>
            <person name="Arakawa K."/>
        </authorList>
    </citation>
    <scope>NUCLEOTIDE SEQUENCE [LARGE SCALE GENOMIC DNA]</scope>
</reference>
<comment type="caution">
    <text evidence="1">The sequence shown here is derived from an EMBL/GenBank/DDBJ whole genome shotgun (WGS) entry which is preliminary data.</text>
</comment>
<sequence>MPPTCCHESLTRTYRILLFGRWLPSTGFHHHFSTCDQRTPSLRCKNLKSPVSFSCRTLRSDFLPSGRSPNLDFFSGNWFNSRIFLVAPFWISHETRDLQSSLLQLSFWKYLSIPNFFPQHWCTVCNFFTRSSEKTSAFREVPFRCCWISIHTPEVFGSASYLAFRVP</sequence>
<keyword evidence="2" id="KW-1185">Reference proteome</keyword>
<protein>
    <submittedName>
        <fullName evidence="1">Uncharacterized protein</fullName>
    </submittedName>
</protein>
<accession>A0A4Y2IFQ3</accession>
<evidence type="ECO:0000313" key="2">
    <source>
        <dbReference type="Proteomes" id="UP000499080"/>
    </source>
</evidence>
<gene>
    <name evidence="1" type="ORF">AVEN_8440_1</name>
</gene>